<dbReference type="Proteomes" id="UP000190541">
    <property type="component" value="Unassembled WGS sequence"/>
</dbReference>
<keyword evidence="1" id="KW-1133">Transmembrane helix</keyword>
<evidence type="ECO:0000256" key="1">
    <source>
        <dbReference type="SAM" id="Phobius"/>
    </source>
</evidence>
<keyword evidence="1" id="KW-0472">Membrane</keyword>
<proteinExistence type="predicted"/>
<dbReference type="GO" id="GO:0016740">
    <property type="term" value="F:transferase activity"/>
    <property type="evidence" value="ECO:0007669"/>
    <property type="project" value="UniProtKB-KW"/>
</dbReference>
<keyword evidence="2" id="KW-0808">Transferase</keyword>
<sequence length="340" mass="38818">MKNKVYLLYYDFKHTSGNHAGMAYFSRQLANQVPQIVLVKHINQEYRGGRFVAYIYAICIFIYLLFVLKKGDKVVFMEYLSKYFAHQNVIANLLRRVGLKQRLAGLVHLGGKHLLSLYGSKREIKKQLAVLDQVIVFGGSLAEFIREVGYEGEVVQTFHYVDTAFYQPDMRKKQDDNRLHVLFMGSLLRNFAQLEKIIAACSGQGIVFHIGMGKSKRMLLSHSDHVRIYGYLTEMEMLKLMQCCDVNLSVLEDTIGSNVITSTLAAGLIQVVTEVGSIRDYCDERDSFFCRETVDYINALNQLASCSQLREEMRTAAINKGTSFDLMKSIQAFHRLITID</sequence>
<keyword evidence="3" id="KW-1185">Reference proteome</keyword>
<dbReference type="EMBL" id="FUYS01000003">
    <property type="protein sequence ID" value="SKB48754.1"/>
    <property type="molecule type" value="Genomic_DNA"/>
</dbReference>
<evidence type="ECO:0000313" key="2">
    <source>
        <dbReference type="EMBL" id="SKB48754.1"/>
    </source>
</evidence>
<dbReference type="AlphaFoldDB" id="A0A1T5BND3"/>
<gene>
    <name evidence="2" type="ORF">SAMN05660226_01614</name>
</gene>
<dbReference type="STRING" id="623280.SAMN05660226_01614"/>
<dbReference type="OrthoDB" id="1043298at2"/>
<protein>
    <submittedName>
        <fullName evidence="2">Glycosyltransferase involved in cell wall bisynthesis</fullName>
    </submittedName>
</protein>
<keyword evidence="1" id="KW-0812">Transmembrane</keyword>
<name>A0A1T5BND3_9SPHI</name>
<feature type="transmembrane region" description="Helical" evidence="1">
    <location>
        <begin position="51"/>
        <end position="68"/>
    </location>
</feature>
<dbReference type="Gene3D" id="3.40.50.2000">
    <property type="entry name" value="Glycogen Phosphorylase B"/>
    <property type="match status" value="1"/>
</dbReference>
<dbReference type="RefSeq" id="WP_079716285.1">
    <property type="nucleotide sequence ID" value="NZ_FUYS01000003.1"/>
</dbReference>
<reference evidence="2 3" key="1">
    <citation type="submission" date="2017-02" db="EMBL/GenBank/DDBJ databases">
        <authorList>
            <person name="Peterson S.W."/>
        </authorList>
    </citation>
    <scope>NUCLEOTIDE SEQUENCE [LARGE SCALE GENOMIC DNA]</scope>
    <source>
        <strain evidence="2 3">DSM 22899</strain>
    </source>
</reference>
<evidence type="ECO:0000313" key="3">
    <source>
        <dbReference type="Proteomes" id="UP000190541"/>
    </source>
</evidence>
<accession>A0A1T5BND3</accession>
<dbReference type="SUPFAM" id="SSF53756">
    <property type="entry name" value="UDP-Glycosyltransferase/glycogen phosphorylase"/>
    <property type="match status" value="1"/>
</dbReference>
<organism evidence="2 3">
    <name type="scientific">Parapedobacter luteus</name>
    <dbReference type="NCBI Taxonomy" id="623280"/>
    <lineage>
        <taxon>Bacteria</taxon>
        <taxon>Pseudomonadati</taxon>
        <taxon>Bacteroidota</taxon>
        <taxon>Sphingobacteriia</taxon>
        <taxon>Sphingobacteriales</taxon>
        <taxon>Sphingobacteriaceae</taxon>
        <taxon>Parapedobacter</taxon>
    </lineage>
</organism>